<protein>
    <submittedName>
        <fullName evidence="1">Uncharacterized protein</fullName>
    </submittedName>
</protein>
<gene>
    <name evidence="1" type="ORF">PoB_005426500</name>
</gene>
<comment type="caution">
    <text evidence="1">The sequence shown here is derived from an EMBL/GenBank/DDBJ whole genome shotgun (WGS) entry which is preliminary data.</text>
</comment>
<reference evidence="1 2" key="1">
    <citation type="journal article" date="2021" name="Elife">
        <title>Chloroplast acquisition without the gene transfer in kleptoplastic sea slugs, Plakobranchus ocellatus.</title>
        <authorList>
            <person name="Maeda T."/>
            <person name="Takahashi S."/>
            <person name="Yoshida T."/>
            <person name="Shimamura S."/>
            <person name="Takaki Y."/>
            <person name="Nagai Y."/>
            <person name="Toyoda A."/>
            <person name="Suzuki Y."/>
            <person name="Arimoto A."/>
            <person name="Ishii H."/>
            <person name="Satoh N."/>
            <person name="Nishiyama T."/>
            <person name="Hasebe M."/>
            <person name="Maruyama T."/>
            <person name="Minagawa J."/>
            <person name="Obokata J."/>
            <person name="Shigenobu S."/>
        </authorList>
    </citation>
    <scope>NUCLEOTIDE SEQUENCE [LARGE SCALE GENOMIC DNA]</scope>
</reference>
<dbReference type="EMBL" id="BLXT01005946">
    <property type="protein sequence ID" value="GFO27760.1"/>
    <property type="molecule type" value="Genomic_DNA"/>
</dbReference>
<evidence type="ECO:0000313" key="2">
    <source>
        <dbReference type="Proteomes" id="UP000735302"/>
    </source>
</evidence>
<proteinExistence type="predicted"/>
<dbReference type="AlphaFoldDB" id="A0AAV4C501"/>
<accession>A0AAV4C501</accession>
<organism evidence="1 2">
    <name type="scientific">Plakobranchus ocellatus</name>
    <dbReference type="NCBI Taxonomy" id="259542"/>
    <lineage>
        <taxon>Eukaryota</taxon>
        <taxon>Metazoa</taxon>
        <taxon>Spiralia</taxon>
        <taxon>Lophotrochozoa</taxon>
        <taxon>Mollusca</taxon>
        <taxon>Gastropoda</taxon>
        <taxon>Heterobranchia</taxon>
        <taxon>Euthyneura</taxon>
        <taxon>Panpulmonata</taxon>
        <taxon>Sacoglossa</taxon>
        <taxon>Placobranchoidea</taxon>
        <taxon>Plakobranchidae</taxon>
        <taxon>Plakobranchus</taxon>
    </lineage>
</organism>
<evidence type="ECO:0000313" key="1">
    <source>
        <dbReference type="EMBL" id="GFO27760.1"/>
    </source>
</evidence>
<name>A0AAV4C501_9GAST</name>
<dbReference type="Proteomes" id="UP000735302">
    <property type="component" value="Unassembled WGS sequence"/>
</dbReference>
<keyword evidence="2" id="KW-1185">Reference proteome</keyword>
<sequence length="142" mass="16157">MNGQYWKTCQVFYLDDFTHDERVEPQDLLWQTYALAKAKLEKDRQRVGGQNPYLKVGVRAWSPAHCMACWRNNCNMFDAILISVSICNKSDNAMIVGPSSGLSHANPIRGVSPIHHQGLPLSITWGMRHVRSQCKEISNNKK</sequence>